<evidence type="ECO:0000313" key="2">
    <source>
        <dbReference type="Proteomes" id="UP000299102"/>
    </source>
</evidence>
<reference evidence="1 2" key="1">
    <citation type="journal article" date="2019" name="Commun. Biol.">
        <title>The bagworm genome reveals a unique fibroin gene that provides high tensile strength.</title>
        <authorList>
            <person name="Kono N."/>
            <person name="Nakamura H."/>
            <person name="Ohtoshi R."/>
            <person name="Tomita M."/>
            <person name="Numata K."/>
            <person name="Arakawa K."/>
        </authorList>
    </citation>
    <scope>NUCLEOTIDE SEQUENCE [LARGE SCALE GENOMIC DNA]</scope>
</reference>
<comment type="caution">
    <text evidence="1">The sequence shown here is derived from an EMBL/GenBank/DDBJ whole genome shotgun (WGS) entry which is preliminary data.</text>
</comment>
<accession>A0A4C1VNP3</accession>
<sequence>MDNQPLLNIIWVYAPQTRCAGSAKEAFWDDFDEALNSFSSEKYIGGDLNGHENMECSDISAEDMCSIFGNKCKTEADMELGISKSEISNNNDPT</sequence>
<name>A0A4C1VNP3_EUMVA</name>
<proteinExistence type="predicted"/>
<dbReference type="EMBL" id="BGZK01000377">
    <property type="protein sequence ID" value="GBP40150.1"/>
    <property type="molecule type" value="Genomic_DNA"/>
</dbReference>
<dbReference type="AlphaFoldDB" id="A0A4C1VNP3"/>
<evidence type="ECO:0008006" key="3">
    <source>
        <dbReference type="Google" id="ProtNLM"/>
    </source>
</evidence>
<protein>
    <recommendedName>
        <fullName evidence="3">Endonuclease/exonuclease/phosphatase domain-containing protein</fullName>
    </recommendedName>
</protein>
<evidence type="ECO:0000313" key="1">
    <source>
        <dbReference type="EMBL" id="GBP40150.1"/>
    </source>
</evidence>
<organism evidence="1 2">
    <name type="scientific">Eumeta variegata</name>
    <name type="common">Bagworm moth</name>
    <name type="synonym">Eumeta japonica</name>
    <dbReference type="NCBI Taxonomy" id="151549"/>
    <lineage>
        <taxon>Eukaryota</taxon>
        <taxon>Metazoa</taxon>
        <taxon>Ecdysozoa</taxon>
        <taxon>Arthropoda</taxon>
        <taxon>Hexapoda</taxon>
        <taxon>Insecta</taxon>
        <taxon>Pterygota</taxon>
        <taxon>Neoptera</taxon>
        <taxon>Endopterygota</taxon>
        <taxon>Lepidoptera</taxon>
        <taxon>Glossata</taxon>
        <taxon>Ditrysia</taxon>
        <taxon>Tineoidea</taxon>
        <taxon>Psychidae</taxon>
        <taxon>Oiketicinae</taxon>
        <taxon>Eumeta</taxon>
    </lineage>
</organism>
<dbReference type="Proteomes" id="UP000299102">
    <property type="component" value="Unassembled WGS sequence"/>
</dbReference>
<gene>
    <name evidence="1" type="ORF">EVAR_20292_1</name>
</gene>
<dbReference type="OrthoDB" id="418748at2759"/>
<keyword evidence="2" id="KW-1185">Reference proteome</keyword>